<organism evidence="2 3">
    <name type="scientific">Macrolepiota fuliginosa MF-IS2</name>
    <dbReference type="NCBI Taxonomy" id="1400762"/>
    <lineage>
        <taxon>Eukaryota</taxon>
        <taxon>Fungi</taxon>
        <taxon>Dikarya</taxon>
        <taxon>Basidiomycota</taxon>
        <taxon>Agaricomycotina</taxon>
        <taxon>Agaricomycetes</taxon>
        <taxon>Agaricomycetidae</taxon>
        <taxon>Agaricales</taxon>
        <taxon>Agaricineae</taxon>
        <taxon>Agaricaceae</taxon>
        <taxon>Macrolepiota</taxon>
    </lineage>
</organism>
<dbReference type="SUPFAM" id="SSF52047">
    <property type="entry name" value="RNI-like"/>
    <property type="match status" value="1"/>
</dbReference>
<dbReference type="InterPro" id="IPR032675">
    <property type="entry name" value="LRR_dom_sf"/>
</dbReference>
<gene>
    <name evidence="2" type="ORF">P691DRAFT_780390</name>
</gene>
<comment type="caution">
    <text evidence="2">The sequence shown here is derived from an EMBL/GenBank/DDBJ whole genome shotgun (WGS) entry which is preliminary data.</text>
</comment>
<proteinExistence type="predicted"/>
<evidence type="ECO:0000313" key="3">
    <source>
        <dbReference type="Proteomes" id="UP000807342"/>
    </source>
</evidence>
<dbReference type="AlphaFoldDB" id="A0A9P6CAJ2"/>
<dbReference type="Gene3D" id="3.80.10.10">
    <property type="entry name" value="Ribonuclease Inhibitor"/>
    <property type="match status" value="1"/>
</dbReference>
<evidence type="ECO:0000313" key="2">
    <source>
        <dbReference type="EMBL" id="KAF9455065.1"/>
    </source>
</evidence>
<sequence length="396" mass="45490">MSNILQQAGKLPQHLRRDTLTYSILGTRGTANEIPLDILLVLYHLVMDDWNPETYRKHPLIVFSTVCQNWRRVFTEMLPELWTHVQLTQFDQFNPESYLQKSNPSYYSLSMNLRAQSRHHQGHLERTNRQLDLQMRAVAHHLDRLQNLNLRLNSRFELESLLCPLKSLTAKNLRSIYVSLAVKLELHSTLPHFQSAFPEAPDLKHITSPGRCSYHFPANLTSLTFLELSECRLSLADYRKLFSSVQNLQTLCIQFCIPFELRDPSYMRDIHSSQTWNLIEVPSLQYLSVHIPSIGGDNLGRCPCFLPVFHFPNLKSFAINLANGFDHLHPSTIQAWNDPSSSLERIRVKEPGLGWKYTSSTMKGPRSPKPSQLPYISLTTGLSSETSQIQTSRQPG</sequence>
<dbReference type="Proteomes" id="UP000807342">
    <property type="component" value="Unassembled WGS sequence"/>
</dbReference>
<evidence type="ECO:0000256" key="1">
    <source>
        <dbReference type="SAM" id="MobiDB-lite"/>
    </source>
</evidence>
<protein>
    <submittedName>
        <fullName evidence="2">Uncharacterized protein</fullName>
    </submittedName>
</protein>
<keyword evidence="3" id="KW-1185">Reference proteome</keyword>
<dbReference type="OrthoDB" id="3038402at2759"/>
<accession>A0A9P6CAJ2</accession>
<reference evidence="2" key="1">
    <citation type="submission" date="2020-11" db="EMBL/GenBank/DDBJ databases">
        <authorList>
            <consortium name="DOE Joint Genome Institute"/>
            <person name="Ahrendt S."/>
            <person name="Riley R."/>
            <person name="Andreopoulos W."/>
            <person name="Labutti K."/>
            <person name="Pangilinan J."/>
            <person name="Ruiz-Duenas F.J."/>
            <person name="Barrasa J.M."/>
            <person name="Sanchez-Garcia M."/>
            <person name="Camarero S."/>
            <person name="Miyauchi S."/>
            <person name="Serrano A."/>
            <person name="Linde D."/>
            <person name="Babiker R."/>
            <person name="Drula E."/>
            <person name="Ayuso-Fernandez I."/>
            <person name="Pacheco R."/>
            <person name="Padilla G."/>
            <person name="Ferreira P."/>
            <person name="Barriuso J."/>
            <person name="Kellner H."/>
            <person name="Castanera R."/>
            <person name="Alfaro M."/>
            <person name="Ramirez L."/>
            <person name="Pisabarro A.G."/>
            <person name="Kuo A."/>
            <person name="Tritt A."/>
            <person name="Lipzen A."/>
            <person name="He G."/>
            <person name="Yan M."/>
            <person name="Ng V."/>
            <person name="Cullen D."/>
            <person name="Martin F."/>
            <person name="Rosso M.-N."/>
            <person name="Henrissat B."/>
            <person name="Hibbett D."/>
            <person name="Martinez A.T."/>
            <person name="Grigoriev I.V."/>
        </authorList>
    </citation>
    <scope>NUCLEOTIDE SEQUENCE</scope>
    <source>
        <strain evidence="2">MF-IS2</strain>
    </source>
</reference>
<feature type="compositionally biased region" description="Polar residues" evidence="1">
    <location>
        <begin position="377"/>
        <end position="396"/>
    </location>
</feature>
<feature type="region of interest" description="Disordered" evidence="1">
    <location>
        <begin position="357"/>
        <end position="396"/>
    </location>
</feature>
<dbReference type="EMBL" id="MU151051">
    <property type="protein sequence ID" value="KAF9455065.1"/>
    <property type="molecule type" value="Genomic_DNA"/>
</dbReference>
<name>A0A9P6CAJ2_9AGAR</name>